<feature type="domain" description="CRAL-TRIO" evidence="1">
    <location>
        <begin position="134"/>
        <end position="293"/>
    </location>
</feature>
<proteinExistence type="predicted"/>
<evidence type="ECO:0000259" key="1">
    <source>
        <dbReference type="PROSITE" id="PS50191"/>
    </source>
</evidence>
<reference evidence="2" key="1">
    <citation type="journal article" date="2021" name="Sci. Rep.">
        <title>Diploid genomic architecture of Nitzschia inconspicua, an elite biomass production diatom.</title>
        <authorList>
            <person name="Oliver A."/>
            <person name="Podell S."/>
            <person name="Pinowska A."/>
            <person name="Traller J.C."/>
            <person name="Smith S.R."/>
            <person name="McClure R."/>
            <person name="Beliaev A."/>
            <person name="Bohutskyi P."/>
            <person name="Hill E.A."/>
            <person name="Rabines A."/>
            <person name="Zheng H."/>
            <person name="Allen L.Z."/>
            <person name="Kuo A."/>
            <person name="Grigoriev I.V."/>
            <person name="Allen A.E."/>
            <person name="Hazlebeck D."/>
            <person name="Allen E.E."/>
        </authorList>
    </citation>
    <scope>NUCLEOTIDE SEQUENCE</scope>
    <source>
        <strain evidence="2">Hildebrandi</strain>
    </source>
</reference>
<dbReference type="InterPro" id="IPR001251">
    <property type="entry name" value="CRAL-TRIO_dom"/>
</dbReference>
<dbReference type="PANTHER" id="PTHR45824">
    <property type="entry name" value="GH16843P"/>
    <property type="match status" value="1"/>
</dbReference>
<gene>
    <name evidence="2" type="ORF">IV203_024125</name>
</gene>
<organism evidence="2 3">
    <name type="scientific">Nitzschia inconspicua</name>
    <dbReference type="NCBI Taxonomy" id="303405"/>
    <lineage>
        <taxon>Eukaryota</taxon>
        <taxon>Sar</taxon>
        <taxon>Stramenopiles</taxon>
        <taxon>Ochrophyta</taxon>
        <taxon>Bacillariophyta</taxon>
        <taxon>Bacillariophyceae</taxon>
        <taxon>Bacillariophycidae</taxon>
        <taxon>Bacillariales</taxon>
        <taxon>Bacillariaceae</taxon>
        <taxon>Nitzschia</taxon>
    </lineage>
</organism>
<evidence type="ECO:0000313" key="2">
    <source>
        <dbReference type="EMBL" id="KAG7340582.1"/>
    </source>
</evidence>
<sequence length="332" mass="37360">MTTEISAEEANKVVAAEAANDDDFKDAVEDEEVEGDKTFEVTKEELSLIRAELASDFPDDYNYLSDAYILSVASKPYSKNPNVRRPLEYSQEKLFHVMEWRQEEGAPEMIDLIKLANGPEADVEDPEKLTKAKALVYTLNYGSMYWHGLTKDGRPILWVRTNRKPWYPDVDAEVNALIAMADAGIKCMPDGVTDFVCISDASSPPPPNPTFMIKMLKALVKGYPDRLNLLLSAPISSIVQFVMNLLLPLMPGRLASKVVLLDTAGIKPKLSELLMHGEEDIPKFFGGPCDHDEFYPEESYCENRGQGTLKFDWYGMVERLEAAKKEFEESKK</sequence>
<dbReference type="OrthoDB" id="75724at2759"/>
<dbReference type="Pfam" id="PF00650">
    <property type="entry name" value="CRAL_TRIO"/>
    <property type="match status" value="1"/>
</dbReference>
<name>A0A9K3KBM4_9STRA</name>
<dbReference type="PROSITE" id="PS50191">
    <property type="entry name" value="CRAL_TRIO"/>
    <property type="match status" value="1"/>
</dbReference>
<dbReference type="GO" id="GO:0008526">
    <property type="term" value="F:phosphatidylinositol transfer activity"/>
    <property type="evidence" value="ECO:0007669"/>
    <property type="project" value="TreeGrafter"/>
</dbReference>
<dbReference type="Proteomes" id="UP000693970">
    <property type="component" value="Unassembled WGS sequence"/>
</dbReference>
<dbReference type="AlphaFoldDB" id="A0A9K3KBM4"/>
<comment type="caution">
    <text evidence="2">The sequence shown here is derived from an EMBL/GenBank/DDBJ whole genome shotgun (WGS) entry which is preliminary data.</text>
</comment>
<reference evidence="2" key="2">
    <citation type="submission" date="2021-04" db="EMBL/GenBank/DDBJ databases">
        <authorList>
            <person name="Podell S."/>
        </authorList>
    </citation>
    <scope>NUCLEOTIDE SEQUENCE</scope>
    <source>
        <strain evidence="2">Hildebrandi</strain>
    </source>
</reference>
<evidence type="ECO:0000313" key="3">
    <source>
        <dbReference type="Proteomes" id="UP000693970"/>
    </source>
</evidence>
<dbReference type="EMBL" id="JAGRRH010000027">
    <property type="protein sequence ID" value="KAG7340582.1"/>
    <property type="molecule type" value="Genomic_DNA"/>
</dbReference>
<dbReference type="PANTHER" id="PTHR45824:SF29">
    <property type="entry name" value="GH16843P"/>
    <property type="match status" value="1"/>
</dbReference>
<accession>A0A9K3KBM4</accession>
<dbReference type="InterPro" id="IPR052578">
    <property type="entry name" value="PI_Transfer_CRAL-TRIO"/>
</dbReference>
<dbReference type="CDD" id="cd00170">
    <property type="entry name" value="SEC14"/>
    <property type="match status" value="1"/>
</dbReference>
<keyword evidence="3" id="KW-1185">Reference proteome</keyword>
<protein>
    <submittedName>
        <fullName evidence="2">CRAL/TRIO domain containing protein</fullName>
    </submittedName>
</protein>